<evidence type="ECO:0000313" key="3">
    <source>
        <dbReference type="Proteomes" id="UP001150569"/>
    </source>
</evidence>
<dbReference type="AlphaFoldDB" id="A0A9W7ZWU7"/>
<dbReference type="EMBL" id="JANBPT010000694">
    <property type="protein sequence ID" value="KAJ1914269.1"/>
    <property type="molecule type" value="Genomic_DNA"/>
</dbReference>
<feature type="region of interest" description="Disordered" evidence="1">
    <location>
        <begin position="274"/>
        <end position="337"/>
    </location>
</feature>
<organism evidence="2 3">
    <name type="scientific">Tieghemiomyces parasiticus</name>
    <dbReference type="NCBI Taxonomy" id="78921"/>
    <lineage>
        <taxon>Eukaryota</taxon>
        <taxon>Fungi</taxon>
        <taxon>Fungi incertae sedis</taxon>
        <taxon>Zoopagomycota</taxon>
        <taxon>Kickxellomycotina</taxon>
        <taxon>Dimargaritomycetes</taxon>
        <taxon>Dimargaritales</taxon>
        <taxon>Dimargaritaceae</taxon>
        <taxon>Tieghemiomyces</taxon>
    </lineage>
</organism>
<dbReference type="Proteomes" id="UP001150569">
    <property type="component" value="Unassembled WGS sequence"/>
</dbReference>
<evidence type="ECO:0000256" key="1">
    <source>
        <dbReference type="SAM" id="MobiDB-lite"/>
    </source>
</evidence>
<feature type="region of interest" description="Disordered" evidence="1">
    <location>
        <begin position="391"/>
        <end position="417"/>
    </location>
</feature>
<accession>A0A9W7ZWU7</accession>
<reference evidence="2" key="1">
    <citation type="submission" date="2022-07" db="EMBL/GenBank/DDBJ databases">
        <title>Phylogenomic reconstructions and comparative analyses of Kickxellomycotina fungi.</title>
        <authorList>
            <person name="Reynolds N.K."/>
            <person name="Stajich J.E."/>
            <person name="Barry K."/>
            <person name="Grigoriev I.V."/>
            <person name="Crous P."/>
            <person name="Smith M.E."/>
        </authorList>
    </citation>
    <scope>NUCLEOTIDE SEQUENCE</scope>
    <source>
        <strain evidence="2">RSA 861</strain>
    </source>
</reference>
<feature type="compositionally biased region" description="Low complexity" evidence="1">
    <location>
        <begin position="319"/>
        <end position="337"/>
    </location>
</feature>
<sequence length="483" mass="49415">MRFNRVSPRLVCLSAFGAVILNPSLVDAAYLRRREYSVSDPAAPLATPTLPVGSITGTTTMVAPLDTSLAALPFSSDADVAYRQIQPPNNLSVKFFSSVPPPAVAPTCQPGLNEYGDLPSGESQPCCSIVCDGTVPASATVTVTVTVSACQTSPITTPTGSATIVMPTPAGSSSSSTMLTGTGSGVVVSTPLPSIESSVYSASGRANTAEFTPTTSCTSLTGVATSIATSASAEPTPIGPSITYIVTTPVSTLTIPEGTSPVPTVSTASVVSTETKTSNYQLTTPTDSADATPTPVGASSVMASPSAPASYTVTAPNDTPSAVPTASTATPSTLLASSTPLDTSATYAFTTPADTSVTDDDFTTSIPLISTSIATTTPTVPATYAMNTPIDTSPINASPRTGAGTPSSSTTSVNAPTSTPVYSLDPYDHLRCFEHPSDSAVIHCHARATGSHRFKPCGRYHHHFGDYDQRRLCLVESSNVHHF</sequence>
<feature type="compositionally biased region" description="Low complexity" evidence="1">
    <location>
        <begin position="274"/>
        <end position="310"/>
    </location>
</feature>
<proteinExistence type="predicted"/>
<name>A0A9W7ZWU7_9FUNG</name>
<feature type="compositionally biased region" description="Low complexity" evidence="1">
    <location>
        <begin position="398"/>
        <end position="412"/>
    </location>
</feature>
<protein>
    <submittedName>
        <fullName evidence="2">Uncharacterized protein</fullName>
    </submittedName>
</protein>
<gene>
    <name evidence="2" type="ORF">IWQ60_008874</name>
</gene>
<keyword evidence="3" id="KW-1185">Reference proteome</keyword>
<evidence type="ECO:0000313" key="2">
    <source>
        <dbReference type="EMBL" id="KAJ1914269.1"/>
    </source>
</evidence>
<comment type="caution">
    <text evidence="2">The sequence shown here is derived from an EMBL/GenBank/DDBJ whole genome shotgun (WGS) entry which is preliminary data.</text>
</comment>